<sequence length="427" mass="46872">MDRAETATPLTYRIQQLGPPRYRDGSVSTTHKQGVQNNESVSGFDSLVLHHPGDNRAARMVDGVVIAGKAGRVFAHIDGRLQEVEYSREDEKGRLRTYDLLPDQVLVKRDFILSDPHYGPMSKEGRTVAVPSPVPGIIGARRDGEGLIDIHDQAGGKVIARFRHLSNIQVGIGDTVSYGQTLGMQSNVATPAIHVHIEMDSHYYRQFRNYVDDLASGRLPVQEEYRRGLAARPVVNDGTLRLGQSSEQIRQLQSVMHGEGYRNADGSPLDRDGVYRIGMQGALLDFQHAHGIAQTGDVDPATLRFVHAAHSFERDRHHHSEGGRLPAVKAEATTLPGHPHHADHSGSMPSEQPPAVNQRSPQAMHQHTPLLESLVSALETDDARALSTVCEEIAGSSAARDLLEQGRALLGAEHMQQHTQQAPRLHL</sequence>
<evidence type="ECO:0000313" key="4">
    <source>
        <dbReference type="Proteomes" id="UP000550609"/>
    </source>
</evidence>
<dbReference type="InterPro" id="IPR011055">
    <property type="entry name" value="Dup_hybrid_motif"/>
</dbReference>
<name>A0A7W3UZA0_9GAMM</name>
<feature type="region of interest" description="Disordered" evidence="1">
    <location>
        <begin position="334"/>
        <end position="365"/>
    </location>
</feature>
<dbReference type="Pfam" id="PF01471">
    <property type="entry name" value="PG_binding_1"/>
    <property type="match status" value="1"/>
</dbReference>
<dbReference type="Gene3D" id="1.10.101.10">
    <property type="entry name" value="PGBD-like superfamily/PGBD"/>
    <property type="match status" value="1"/>
</dbReference>
<dbReference type="InterPro" id="IPR036365">
    <property type="entry name" value="PGBD-like_sf"/>
</dbReference>
<gene>
    <name evidence="3" type="ORF">H4O09_06055</name>
</gene>
<dbReference type="InterPro" id="IPR036366">
    <property type="entry name" value="PGBDSf"/>
</dbReference>
<protein>
    <submittedName>
        <fullName evidence="3">Peptidoglycan-binding protein</fullName>
    </submittedName>
</protein>
<dbReference type="Proteomes" id="UP000550609">
    <property type="component" value="Unassembled WGS sequence"/>
</dbReference>
<dbReference type="SUPFAM" id="SSF47090">
    <property type="entry name" value="PGBD-like"/>
    <property type="match status" value="1"/>
</dbReference>
<reference evidence="3 4" key="1">
    <citation type="submission" date="2020-08" db="EMBL/GenBank/DDBJ databases">
        <title>Stenotrophomonas sp. W1S232.</title>
        <authorList>
            <person name="Deng Y."/>
        </authorList>
    </citation>
    <scope>NUCLEOTIDE SEQUENCE [LARGE SCALE GENOMIC DNA]</scope>
    <source>
        <strain evidence="3 4">W1S232</strain>
    </source>
</reference>
<feature type="region of interest" description="Disordered" evidence="1">
    <location>
        <begin position="17"/>
        <end position="38"/>
    </location>
</feature>
<evidence type="ECO:0000313" key="3">
    <source>
        <dbReference type="EMBL" id="MBB1116619.1"/>
    </source>
</evidence>
<feature type="compositionally biased region" description="Polar residues" evidence="1">
    <location>
        <begin position="347"/>
        <end position="365"/>
    </location>
</feature>
<dbReference type="RefSeq" id="WP_182621852.1">
    <property type="nucleotide sequence ID" value="NZ_JACIUV010000002.1"/>
</dbReference>
<dbReference type="Gene3D" id="2.70.70.10">
    <property type="entry name" value="Glucose Permease (Domain IIA)"/>
    <property type="match status" value="1"/>
</dbReference>
<accession>A0A7W3UZA0</accession>
<evidence type="ECO:0000256" key="1">
    <source>
        <dbReference type="SAM" id="MobiDB-lite"/>
    </source>
</evidence>
<dbReference type="AlphaFoldDB" id="A0A7W3UZA0"/>
<feature type="compositionally biased region" description="Polar residues" evidence="1">
    <location>
        <begin position="26"/>
        <end position="38"/>
    </location>
</feature>
<feature type="domain" description="Peptidoglycan binding-like" evidence="2">
    <location>
        <begin position="246"/>
        <end position="304"/>
    </location>
</feature>
<evidence type="ECO:0000259" key="2">
    <source>
        <dbReference type="Pfam" id="PF01471"/>
    </source>
</evidence>
<dbReference type="InterPro" id="IPR002477">
    <property type="entry name" value="Peptidoglycan-bd-like"/>
</dbReference>
<proteinExistence type="predicted"/>
<dbReference type="EMBL" id="JACIUV010000002">
    <property type="protein sequence ID" value="MBB1116619.1"/>
    <property type="molecule type" value="Genomic_DNA"/>
</dbReference>
<comment type="caution">
    <text evidence="3">The sequence shown here is derived from an EMBL/GenBank/DDBJ whole genome shotgun (WGS) entry which is preliminary data.</text>
</comment>
<organism evidence="3 4">
    <name type="scientific">Stenotrophomonas koreensis</name>
    <dbReference type="NCBI Taxonomy" id="266128"/>
    <lineage>
        <taxon>Bacteria</taxon>
        <taxon>Pseudomonadati</taxon>
        <taxon>Pseudomonadota</taxon>
        <taxon>Gammaproteobacteria</taxon>
        <taxon>Lysobacterales</taxon>
        <taxon>Lysobacteraceae</taxon>
        <taxon>Stenotrophomonas</taxon>
    </lineage>
</organism>